<dbReference type="AlphaFoldDB" id="A0A1A9UKW5"/>
<dbReference type="STRING" id="7395.A0A1A9UKW5"/>
<sequence length="246" mass="26522">MLLPSPSVTNQGKKKNSHDLFSFSSSASSPVLTRSNKEVGLSVSGVGKQKSITLFLPMRFTAFSSITALNSTFGGWSSSSSSSSSDAVADCADDPLLLMKENVLRFTALSADGLAKPKLFTARSASLEVGFSEPKLKVVVGLTFMAFVSCDLSFTPIALLSVVFELANGIGDITVTLSTVVVFAIFEPLNWNYSERSSDNFEGSVLNSAVEIIMLLHFEPVGSMEFSDMKYLKKQQDVLHCCNQIK</sequence>
<protein>
    <submittedName>
        <fullName evidence="2">Uncharacterized protein</fullName>
    </submittedName>
</protein>
<dbReference type="EnsemblMetazoa" id="GAUT007839-RA">
    <property type="protein sequence ID" value="GAUT007839-PA"/>
    <property type="gene ID" value="GAUT007839"/>
</dbReference>
<keyword evidence="3" id="KW-1185">Reference proteome</keyword>
<feature type="region of interest" description="Disordered" evidence="1">
    <location>
        <begin position="1"/>
        <end position="30"/>
    </location>
</feature>
<dbReference type="Proteomes" id="UP000078200">
    <property type="component" value="Unassembled WGS sequence"/>
</dbReference>
<reference evidence="2" key="1">
    <citation type="submission" date="2020-05" db="UniProtKB">
        <authorList>
            <consortium name="EnsemblMetazoa"/>
        </authorList>
    </citation>
    <scope>IDENTIFICATION</scope>
    <source>
        <strain evidence="2">TTRI</strain>
    </source>
</reference>
<evidence type="ECO:0000256" key="1">
    <source>
        <dbReference type="SAM" id="MobiDB-lite"/>
    </source>
</evidence>
<evidence type="ECO:0000313" key="2">
    <source>
        <dbReference type="EnsemblMetazoa" id="GAUT007839-PA"/>
    </source>
</evidence>
<accession>A0A1A9UKW5</accession>
<dbReference type="VEuPathDB" id="VectorBase:GAUT007839"/>
<name>A0A1A9UKW5_GLOAU</name>
<feature type="compositionally biased region" description="Polar residues" evidence="1">
    <location>
        <begin position="1"/>
        <end position="11"/>
    </location>
</feature>
<proteinExistence type="predicted"/>
<organism evidence="2 3">
    <name type="scientific">Glossina austeni</name>
    <name type="common">Savannah tsetse fly</name>
    <dbReference type="NCBI Taxonomy" id="7395"/>
    <lineage>
        <taxon>Eukaryota</taxon>
        <taxon>Metazoa</taxon>
        <taxon>Ecdysozoa</taxon>
        <taxon>Arthropoda</taxon>
        <taxon>Hexapoda</taxon>
        <taxon>Insecta</taxon>
        <taxon>Pterygota</taxon>
        <taxon>Neoptera</taxon>
        <taxon>Endopterygota</taxon>
        <taxon>Diptera</taxon>
        <taxon>Brachycera</taxon>
        <taxon>Muscomorpha</taxon>
        <taxon>Hippoboscoidea</taxon>
        <taxon>Glossinidae</taxon>
        <taxon>Glossina</taxon>
    </lineage>
</organism>
<evidence type="ECO:0000313" key="3">
    <source>
        <dbReference type="Proteomes" id="UP000078200"/>
    </source>
</evidence>